<dbReference type="GO" id="GO:0016020">
    <property type="term" value="C:membrane"/>
    <property type="evidence" value="ECO:0007669"/>
    <property type="project" value="InterPro"/>
</dbReference>
<keyword evidence="8" id="KW-0902">Two-component regulatory system</keyword>
<dbReference type="PANTHER" id="PTHR24421">
    <property type="entry name" value="NITRATE/NITRITE SENSOR PROTEIN NARX-RELATED"/>
    <property type="match status" value="1"/>
</dbReference>
<evidence type="ECO:0000259" key="11">
    <source>
        <dbReference type="PROSITE" id="PS50109"/>
    </source>
</evidence>
<evidence type="ECO:0000256" key="3">
    <source>
        <dbReference type="ARBA" id="ARBA00022553"/>
    </source>
</evidence>
<reference evidence="12 13" key="1">
    <citation type="submission" date="2016-05" db="EMBL/GenBank/DDBJ databases">
        <title>Niabella ginsenosidivorans BS26 whole genome sequencing.</title>
        <authorList>
            <person name="Im W.T."/>
            <person name="Siddiqi M.Z."/>
        </authorList>
    </citation>
    <scope>NUCLEOTIDE SEQUENCE [LARGE SCALE GENOMIC DNA]</scope>
    <source>
        <strain evidence="12 13">BS26</strain>
    </source>
</reference>
<dbReference type="Gene3D" id="1.20.5.1930">
    <property type="match status" value="1"/>
</dbReference>
<dbReference type="AlphaFoldDB" id="A0A1A9I377"/>
<dbReference type="InterPro" id="IPR019734">
    <property type="entry name" value="TPR_rpt"/>
</dbReference>
<comment type="catalytic activity">
    <reaction evidence="1">
        <text>ATP + protein L-histidine = ADP + protein N-phospho-L-histidine.</text>
        <dbReference type="EC" id="2.7.13.3"/>
    </reaction>
</comment>
<dbReference type="PROSITE" id="PS50109">
    <property type="entry name" value="HIS_KIN"/>
    <property type="match status" value="1"/>
</dbReference>
<dbReference type="EMBL" id="CP015772">
    <property type="protein sequence ID" value="ANH81170.1"/>
    <property type="molecule type" value="Genomic_DNA"/>
</dbReference>
<evidence type="ECO:0000256" key="7">
    <source>
        <dbReference type="ARBA" id="ARBA00022840"/>
    </source>
</evidence>
<dbReference type="PANTHER" id="PTHR24421:SF10">
    <property type="entry name" value="NITRATE_NITRITE SENSOR PROTEIN NARQ"/>
    <property type="match status" value="1"/>
</dbReference>
<keyword evidence="4" id="KW-0808">Transferase</keyword>
<dbReference type="Gene3D" id="1.25.40.10">
    <property type="entry name" value="Tetratricopeptide repeat domain"/>
    <property type="match status" value="2"/>
</dbReference>
<proteinExistence type="predicted"/>
<keyword evidence="3" id="KW-0597">Phosphoprotein</keyword>
<keyword evidence="10" id="KW-0812">Transmembrane</keyword>
<evidence type="ECO:0000256" key="8">
    <source>
        <dbReference type="ARBA" id="ARBA00023012"/>
    </source>
</evidence>
<dbReference type="InterPro" id="IPR003594">
    <property type="entry name" value="HATPase_dom"/>
</dbReference>
<dbReference type="CDD" id="cd16917">
    <property type="entry name" value="HATPase_UhpB-NarQ-NarX-like"/>
    <property type="match status" value="1"/>
</dbReference>
<evidence type="ECO:0000256" key="4">
    <source>
        <dbReference type="ARBA" id="ARBA00022679"/>
    </source>
</evidence>
<dbReference type="GO" id="GO:0005524">
    <property type="term" value="F:ATP binding"/>
    <property type="evidence" value="ECO:0007669"/>
    <property type="project" value="UniProtKB-KW"/>
</dbReference>
<keyword evidence="7" id="KW-0067">ATP-binding</keyword>
<feature type="transmembrane region" description="Helical" evidence="10">
    <location>
        <begin position="379"/>
        <end position="399"/>
    </location>
</feature>
<sequence length="634" mass="71666">MSVSAISQTGNKKDSLLKGLVTAKEDTAKIRLLLNIEKLYSSKNYDSFYYYLDQANTLAKKLKTEKFDFFINAGFSEYFYYQNDYKNAVKHALHSRDVAEKENDLKLLAKSYNNLAAVYNHFGNKKEAINCILKSLDLSERTKDSISFPVRHLTASATYYNLEQFDKAIIHARKAVEYGKHFANSFAIAMGLNNLAASYSQLNILDSAISIGKKQLDFAKKEADADNINNALINLCYDNFKNGNIREVAFYSNELKKISVTQQDKKNTPELNVSYALNFMAQENYINAKIQLDSAIQIANKDGNADALRNAYQTYSIFYYLQGKIKAGETYTFKYDSLVRATNLKELNFYTEELETKYDVEKKVSQIKLQQVQLKQKSILNYLLAGAAFCAILIGLLGYKSYKNKQKLQQAKINELETEKQLTATEAVLKGEEQERTRLAKDLHDGLGGMLSGIKYSFQNMKENLILTPDNARAFERSIDMLDSSIKEMRRVAHNMMPETLVKYGLDTALKEFCNEIDRSGIICASYQSLGMDNALFEQTVAVTIYRVVQELVNNVVKHAAAKNVLVQAQLTEQGKLLTITVEDDGKGFDTDELTQAKGIGWNNIQNRVEFLNGNLDIRSTVNNGTSVLIEISI</sequence>
<dbReference type="Gene3D" id="3.30.565.10">
    <property type="entry name" value="Histidine kinase-like ATPase, C-terminal domain"/>
    <property type="match status" value="1"/>
</dbReference>
<dbReference type="SUPFAM" id="SSF48452">
    <property type="entry name" value="TPR-like"/>
    <property type="match status" value="1"/>
</dbReference>
<keyword evidence="10" id="KW-1133">Transmembrane helix</keyword>
<dbReference type="GO" id="GO:0000155">
    <property type="term" value="F:phosphorelay sensor kinase activity"/>
    <property type="evidence" value="ECO:0007669"/>
    <property type="project" value="InterPro"/>
</dbReference>
<dbReference type="Pfam" id="PF02518">
    <property type="entry name" value="HATPase_c"/>
    <property type="match status" value="1"/>
</dbReference>
<evidence type="ECO:0000256" key="2">
    <source>
        <dbReference type="ARBA" id="ARBA00012438"/>
    </source>
</evidence>
<dbReference type="GO" id="GO:0046983">
    <property type="term" value="F:protein dimerization activity"/>
    <property type="evidence" value="ECO:0007669"/>
    <property type="project" value="InterPro"/>
</dbReference>
<dbReference type="EC" id="2.7.13.3" evidence="2"/>
<dbReference type="InterPro" id="IPR011712">
    <property type="entry name" value="Sig_transdc_His_kin_sub3_dim/P"/>
</dbReference>
<evidence type="ECO:0000256" key="1">
    <source>
        <dbReference type="ARBA" id="ARBA00000085"/>
    </source>
</evidence>
<feature type="repeat" description="TPR" evidence="9">
    <location>
        <begin position="109"/>
        <end position="142"/>
    </location>
</feature>
<keyword evidence="5" id="KW-0547">Nucleotide-binding</keyword>
<evidence type="ECO:0000313" key="12">
    <source>
        <dbReference type="EMBL" id="ANH81170.1"/>
    </source>
</evidence>
<keyword evidence="13" id="KW-1185">Reference proteome</keyword>
<accession>A0A1A9I377</accession>
<dbReference type="InterPro" id="IPR011990">
    <property type="entry name" value="TPR-like_helical_dom_sf"/>
</dbReference>
<dbReference type="InterPro" id="IPR005467">
    <property type="entry name" value="His_kinase_dom"/>
</dbReference>
<organism evidence="12 13">
    <name type="scientific">Niabella ginsenosidivorans</name>
    <dbReference type="NCBI Taxonomy" id="1176587"/>
    <lineage>
        <taxon>Bacteria</taxon>
        <taxon>Pseudomonadati</taxon>
        <taxon>Bacteroidota</taxon>
        <taxon>Chitinophagia</taxon>
        <taxon>Chitinophagales</taxon>
        <taxon>Chitinophagaceae</taxon>
        <taxon>Niabella</taxon>
    </lineage>
</organism>
<keyword evidence="9" id="KW-0802">TPR repeat</keyword>
<dbReference type="InterPro" id="IPR036890">
    <property type="entry name" value="HATPase_C_sf"/>
</dbReference>
<protein>
    <recommendedName>
        <fullName evidence="2">histidine kinase</fullName>
        <ecNumber evidence="2">2.7.13.3</ecNumber>
    </recommendedName>
</protein>
<feature type="domain" description="Histidine kinase" evidence="11">
    <location>
        <begin position="545"/>
        <end position="634"/>
    </location>
</feature>
<name>A0A1A9I377_9BACT</name>
<dbReference type="Pfam" id="PF07730">
    <property type="entry name" value="HisKA_3"/>
    <property type="match status" value="1"/>
</dbReference>
<dbReference type="Pfam" id="PF13374">
    <property type="entry name" value="TPR_10"/>
    <property type="match status" value="1"/>
</dbReference>
<dbReference type="STRING" id="1176587.A8C56_09420"/>
<gene>
    <name evidence="12" type="ORF">A8C56_09420</name>
</gene>
<evidence type="ECO:0000256" key="5">
    <source>
        <dbReference type="ARBA" id="ARBA00022741"/>
    </source>
</evidence>
<keyword evidence="6" id="KW-0418">Kinase</keyword>
<evidence type="ECO:0000256" key="6">
    <source>
        <dbReference type="ARBA" id="ARBA00022777"/>
    </source>
</evidence>
<dbReference type="SMART" id="SM00028">
    <property type="entry name" value="TPR"/>
    <property type="match status" value="3"/>
</dbReference>
<dbReference type="InterPro" id="IPR050482">
    <property type="entry name" value="Sensor_HK_TwoCompSys"/>
</dbReference>
<dbReference type="KEGG" id="nia:A8C56_09420"/>
<evidence type="ECO:0000256" key="10">
    <source>
        <dbReference type="SAM" id="Phobius"/>
    </source>
</evidence>
<evidence type="ECO:0000256" key="9">
    <source>
        <dbReference type="PROSITE-ProRule" id="PRU00339"/>
    </source>
</evidence>
<dbReference type="PROSITE" id="PS50005">
    <property type="entry name" value="TPR"/>
    <property type="match status" value="1"/>
</dbReference>
<dbReference type="Proteomes" id="UP000077667">
    <property type="component" value="Chromosome"/>
</dbReference>
<keyword evidence="10" id="KW-0472">Membrane</keyword>
<evidence type="ECO:0000313" key="13">
    <source>
        <dbReference type="Proteomes" id="UP000077667"/>
    </source>
</evidence>
<dbReference type="SUPFAM" id="SSF55874">
    <property type="entry name" value="ATPase domain of HSP90 chaperone/DNA topoisomerase II/histidine kinase"/>
    <property type="match status" value="1"/>
</dbReference>